<evidence type="ECO:0000259" key="5">
    <source>
        <dbReference type="SMART" id="SM00199"/>
    </source>
</evidence>
<dbReference type="InterPro" id="IPR001811">
    <property type="entry name" value="Chemokine_IL8-like_dom"/>
</dbReference>
<dbReference type="InterPro" id="IPR000827">
    <property type="entry name" value="Chemokine_CC_CS"/>
</dbReference>
<accession>A0AA88JCM4</accession>
<gene>
    <name evidence="6" type="ORF">Q5P01_022322</name>
</gene>
<keyword evidence="4" id="KW-0145">Chemotaxis</keyword>
<dbReference type="InterPro" id="IPR039809">
    <property type="entry name" value="Chemokine_b/g/d"/>
</dbReference>
<evidence type="ECO:0000313" key="7">
    <source>
        <dbReference type="Proteomes" id="UP001187415"/>
    </source>
</evidence>
<dbReference type="GO" id="GO:0008009">
    <property type="term" value="F:chemokine activity"/>
    <property type="evidence" value="ECO:0007669"/>
    <property type="project" value="InterPro"/>
</dbReference>
<evidence type="ECO:0000256" key="2">
    <source>
        <dbReference type="ARBA" id="ARBA00022514"/>
    </source>
</evidence>
<keyword evidence="4" id="KW-0732">Signal</keyword>
<comment type="caution">
    <text evidence="6">The sequence shown here is derived from an EMBL/GenBank/DDBJ whole genome shotgun (WGS) entry which is preliminary data.</text>
</comment>
<dbReference type="SMART" id="SM00199">
    <property type="entry name" value="SCY"/>
    <property type="match status" value="1"/>
</dbReference>
<dbReference type="SUPFAM" id="SSF54117">
    <property type="entry name" value="Interleukin 8-like chemokines"/>
    <property type="match status" value="1"/>
</dbReference>
<dbReference type="Gene3D" id="2.40.50.40">
    <property type="match status" value="1"/>
</dbReference>
<dbReference type="GO" id="GO:0005615">
    <property type="term" value="C:extracellular space"/>
    <property type="evidence" value="ECO:0007669"/>
    <property type="project" value="UniProtKB-KW"/>
</dbReference>
<organism evidence="6 7">
    <name type="scientific">Channa striata</name>
    <name type="common">Snakehead murrel</name>
    <name type="synonym">Ophicephalus striatus</name>
    <dbReference type="NCBI Taxonomy" id="64152"/>
    <lineage>
        <taxon>Eukaryota</taxon>
        <taxon>Metazoa</taxon>
        <taxon>Chordata</taxon>
        <taxon>Craniata</taxon>
        <taxon>Vertebrata</taxon>
        <taxon>Euteleostomi</taxon>
        <taxon>Actinopterygii</taxon>
        <taxon>Neopterygii</taxon>
        <taxon>Teleostei</taxon>
        <taxon>Neoteleostei</taxon>
        <taxon>Acanthomorphata</taxon>
        <taxon>Anabantaria</taxon>
        <taxon>Anabantiformes</taxon>
        <taxon>Channoidei</taxon>
        <taxon>Channidae</taxon>
        <taxon>Channa</taxon>
    </lineage>
</organism>
<name>A0AA88JCM4_CHASR</name>
<evidence type="ECO:0000256" key="3">
    <source>
        <dbReference type="ARBA" id="ARBA00023157"/>
    </source>
</evidence>
<dbReference type="AlphaFoldDB" id="A0AA88JCM4"/>
<comment type="subcellular location">
    <subcellularLocation>
        <location evidence="4">Secreted</location>
    </subcellularLocation>
</comment>
<dbReference type="Pfam" id="PF00048">
    <property type="entry name" value="IL8"/>
    <property type="match status" value="1"/>
</dbReference>
<feature type="signal peptide" evidence="4">
    <location>
        <begin position="1"/>
        <end position="28"/>
    </location>
</feature>
<evidence type="ECO:0000256" key="1">
    <source>
        <dbReference type="ARBA" id="ARBA00010868"/>
    </source>
</evidence>
<dbReference type="PANTHER" id="PTHR12015">
    <property type="entry name" value="SMALL INDUCIBLE CYTOKINE A"/>
    <property type="match status" value="1"/>
</dbReference>
<keyword evidence="3" id="KW-1015">Disulfide bond</keyword>
<dbReference type="PANTHER" id="PTHR12015:SF108">
    <property type="entry name" value="C-C MOTIF CHEMOKINE 20"/>
    <property type="match status" value="1"/>
</dbReference>
<dbReference type="InterPro" id="IPR036048">
    <property type="entry name" value="Interleukin_8-like_sf"/>
</dbReference>
<dbReference type="GO" id="GO:0006955">
    <property type="term" value="P:immune response"/>
    <property type="evidence" value="ECO:0007669"/>
    <property type="project" value="InterPro"/>
</dbReference>
<evidence type="ECO:0000256" key="4">
    <source>
        <dbReference type="RuleBase" id="RU361150"/>
    </source>
</evidence>
<sequence>MVSRGIITVTTVLLCFMLGLLGPAPATGSQESKACCTTYNRKPIPFQRVQGYRAQTRKENCRIEAIILYTTKNMKICVTRKDEWVRKILVQLSSKLKKMSKTSSAARQTLTKTAPGHLPLNDGNGSFFTTTESFLNDTDSFY</sequence>
<dbReference type="Proteomes" id="UP001187415">
    <property type="component" value="Unassembled WGS sequence"/>
</dbReference>
<dbReference type="CDD" id="cd00272">
    <property type="entry name" value="Chemokine_CC"/>
    <property type="match status" value="1"/>
</dbReference>
<dbReference type="PROSITE" id="PS00472">
    <property type="entry name" value="SMALL_CYTOKINES_CC"/>
    <property type="match status" value="1"/>
</dbReference>
<evidence type="ECO:0000313" key="6">
    <source>
        <dbReference type="EMBL" id="KAK2822257.1"/>
    </source>
</evidence>
<protein>
    <recommendedName>
        <fullName evidence="4">C-C motif chemokine</fullName>
    </recommendedName>
</protein>
<dbReference type="EMBL" id="JAUPFM010000018">
    <property type="protein sequence ID" value="KAK2822257.1"/>
    <property type="molecule type" value="Genomic_DNA"/>
</dbReference>
<keyword evidence="7" id="KW-1185">Reference proteome</keyword>
<feature type="domain" description="Chemokine interleukin-8-like" evidence="5">
    <location>
        <begin position="32"/>
        <end position="92"/>
    </location>
</feature>
<reference evidence="6" key="1">
    <citation type="submission" date="2023-07" db="EMBL/GenBank/DDBJ databases">
        <title>Chromosome-level Genome Assembly of Striped Snakehead (Channa striata).</title>
        <authorList>
            <person name="Liu H."/>
        </authorList>
    </citation>
    <scope>NUCLEOTIDE SEQUENCE</scope>
    <source>
        <strain evidence="6">Gz</strain>
        <tissue evidence="6">Muscle</tissue>
    </source>
</reference>
<comment type="similarity">
    <text evidence="1 4">Belongs to the intercrine beta (chemokine CC) family.</text>
</comment>
<proteinExistence type="inferred from homology"/>
<keyword evidence="2 4" id="KW-0202">Cytokine</keyword>
<keyword evidence="4" id="KW-0964">Secreted</keyword>
<feature type="chain" id="PRO_5041516119" description="C-C motif chemokine" evidence="4">
    <location>
        <begin position="29"/>
        <end position="142"/>
    </location>
</feature>